<dbReference type="InterPro" id="IPR040557">
    <property type="entry name" value="VIP1_N"/>
</dbReference>
<evidence type="ECO:0000256" key="2">
    <source>
        <dbReference type="ARBA" id="ARBA00005609"/>
    </source>
</evidence>
<evidence type="ECO:0000256" key="4">
    <source>
        <dbReference type="ARBA" id="ARBA00022679"/>
    </source>
</evidence>
<evidence type="ECO:0000256" key="8">
    <source>
        <dbReference type="ARBA" id="ARBA00033696"/>
    </source>
</evidence>
<dbReference type="OrthoDB" id="18042at2759"/>
<dbReference type="InterPro" id="IPR033379">
    <property type="entry name" value="Acid_Pase_AS"/>
</dbReference>
<feature type="compositionally biased region" description="Polar residues" evidence="11">
    <location>
        <begin position="1312"/>
        <end position="1323"/>
    </location>
</feature>
<feature type="compositionally biased region" description="Basic and acidic residues" evidence="11">
    <location>
        <begin position="1389"/>
        <end position="1399"/>
    </location>
</feature>
<feature type="compositionally biased region" description="Basic and acidic residues" evidence="11">
    <location>
        <begin position="1098"/>
        <end position="1108"/>
    </location>
</feature>
<feature type="domain" description="VIP1 N-terminal" evidence="12">
    <location>
        <begin position="1"/>
        <end position="83"/>
    </location>
</feature>
<feature type="region of interest" description="Disordered" evidence="11">
    <location>
        <begin position="1288"/>
        <end position="1399"/>
    </location>
</feature>
<dbReference type="Gene3D" id="3.40.50.1240">
    <property type="entry name" value="Phosphoglycerate mutase-like"/>
    <property type="match status" value="1"/>
</dbReference>
<feature type="compositionally biased region" description="Basic and acidic residues" evidence="11">
    <location>
        <begin position="1053"/>
        <end position="1067"/>
    </location>
</feature>
<evidence type="ECO:0000313" key="14">
    <source>
        <dbReference type="Proteomes" id="UP000507470"/>
    </source>
</evidence>
<evidence type="ECO:0000256" key="9">
    <source>
        <dbReference type="ARBA" id="ARBA00034629"/>
    </source>
</evidence>
<dbReference type="Pfam" id="PF18086">
    <property type="entry name" value="PPIP5K2_N"/>
    <property type="match status" value="1"/>
</dbReference>
<dbReference type="GO" id="GO:0005829">
    <property type="term" value="C:cytosol"/>
    <property type="evidence" value="ECO:0007669"/>
    <property type="project" value="UniProtKB-SubCell"/>
</dbReference>
<dbReference type="GO" id="GO:0006020">
    <property type="term" value="P:inositol metabolic process"/>
    <property type="evidence" value="ECO:0007669"/>
    <property type="project" value="TreeGrafter"/>
</dbReference>
<dbReference type="InterPro" id="IPR000560">
    <property type="entry name" value="His_Pase_clade-2"/>
</dbReference>
<evidence type="ECO:0000256" key="5">
    <source>
        <dbReference type="ARBA" id="ARBA00022741"/>
    </source>
</evidence>
<feature type="compositionally biased region" description="Basic and acidic residues" evidence="11">
    <location>
        <begin position="1117"/>
        <end position="1135"/>
    </location>
</feature>
<dbReference type="Pfam" id="PF00328">
    <property type="entry name" value="His_Phos_2"/>
    <property type="match status" value="1"/>
</dbReference>
<dbReference type="InterPro" id="IPR037446">
    <property type="entry name" value="His_Pase_VIP1"/>
</dbReference>
<dbReference type="PROSITE" id="PS00616">
    <property type="entry name" value="HIS_ACID_PHOSPHAT_1"/>
    <property type="match status" value="1"/>
</dbReference>
<protein>
    <recommendedName>
        <fullName evidence="10">Inositol hexakisphosphate and diphosphoinositol-pentakisphosphate kinase</fullName>
        <ecNumber evidence="10">2.7.4.24</ecNumber>
    </recommendedName>
</protein>
<dbReference type="PANTHER" id="PTHR12750">
    <property type="entry name" value="DIPHOSPHOINOSITOL PENTAKISPHOSPHATE KINASE"/>
    <property type="match status" value="1"/>
</dbReference>
<dbReference type="FunFam" id="3.40.50.11950:FF:000003">
    <property type="entry name" value="Inositol hexakisphosphate and diphosphoinositol-pentakisphosphate kinase"/>
    <property type="match status" value="1"/>
</dbReference>
<feature type="compositionally biased region" description="Low complexity" evidence="11">
    <location>
        <begin position="1251"/>
        <end position="1273"/>
    </location>
</feature>
<dbReference type="GO" id="GO:0000828">
    <property type="term" value="F:inositol hexakisphosphate kinase activity"/>
    <property type="evidence" value="ECO:0007669"/>
    <property type="project" value="TreeGrafter"/>
</dbReference>
<dbReference type="SUPFAM" id="SSF56059">
    <property type="entry name" value="Glutathione synthetase ATP-binding domain-like"/>
    <property type="match status" value="1"/>
</dbReference>
<dbReference type="EMBL" id="CACVKT020005055">
    <property type="protein sequence ID" value="CAC5392742.1"/>
    <property type="molecule type" value="Genomic_DNA"/>
</dbReference>
<feature type="compositionally biased region" description="Acidic residues" evidence="11">
    <location>
        <begin position="933"/>
        <end position="942"/>
    </location>
</feature>
<keyword evidence="4 10" id="KW-0808">Transferase</keyword>
<feature type="compositionally biased region" description="Polar residues" evidence="11">
    <location>
        <begin position="991"/>
        <end position="1003"/>
    </location>
</feature>
<feature type="compositionally biased region" description="Low complexity" evidence="11">
    <location>
        <begin position="1328"/>
        <end position="1341"/>
    </location>
</feature>
<evidence type="ECO:0000256" key="11">
    <source>
        <dbReference type="SAM" id="MobiDB-lite"/>
    </source>
</evidence>
<comment type="function">
    <text evidence="10">Bifunctional inositol kinase that acts in concert with the IP6K kinases to synthesize the diphosphate group-containing inositol pyrophosphates diphosphoinositol pentakisphosphate, PP-InsP5, and bis-diphosphoinositol tetrakisphosphate, (PP)2-InsP4. PP-InsP5 and (PP)2-InsP4, also respectively called InsP7 and InsP8, may regulate a variety of cellular processes, including apoptosis, vesicle trafficking, cytoskeletal dynamics, and exocytosis. Phosphorylates inositol hexakisphosphate (InsP6).</text>
</comment>
<dbReference type="GO" id="GO:0033857">
    <property type="term" value="F:5-diphosphoinositol pentakisphosphate 1-kinase activity"/>
    <property type="evidence" value="ECO:0007669"/>
    <property type="project" value="TreeGrafter"/>
</dbReference>
<evidence type="ECO:0000256" key="6">
    <source>
        <dbReference type="ARBA" id="ARBA00022777"/>
    </source>
</evidence>
<feature type="compositionally biased region" description="Polar residues" evidence="11">
    <location>
        <begin position="973"/>
        <end position="983"/>
    </location>
</feature>
<feature type="compositionally biased region" description="Polar residues" evidence="11">
    <location>
        <begin position="1342"/>
        <end position="1351"/>
    </location>
</feature>
<evidence type="ECO:0000256" key="1">
    <source>
        <dbReference type="ARBA" id="ARBA00004514"/>
    </source>
</evidence>
<feature type="compositionally biased region" description="Basic and acidic residues" evidence="11">
    <location>
        <begin position="1288"/>
        <end position="1311"/>
    </location>
</feature>
<name>A0A6J8CAY5_MYTCO</name>
<dbReference type="CDD" id="cd07061">
    <property type="entry name" value="HP_HAP_like"/>
    <property type="match status" value="1"/>
</dbReference>
<evidence type="ECO:0000256" key="7">
    <source>
        <dbReference type="ARBA" id="ARBA00022840"/>
    </source>
</evidence>
<keyword evidence="14" id="KW-1185">Reference proteome</keyword>
<reference evidence="13 14" key="1">
    <citation type="submission" date="2020-06" db="EMBL/GenBank/DDBJ databases">
        <authorList>
            <person name="Li R."/>
            <person name="Bekaert M."/>
        </authorList>
    </citation>
    <scope>NUCLEOTIDE SEQUENCE [LARGE SCALE GENOMIC DNA]</scope>
    <source>
        <strain evidence="14">wild</strain>
    </source>
</reference>
<dbReference type="SUPFAM" id="SSF53254">
    <property type="entry name" value="Phosphoglycerate mutase-like"/>
    <property type="match status" value="1"/>
</dbReference>
<comment type="subcellular location">
    <subcellularLocation>
        <location evidence="1 10">Cytoplasm</location>
        <location evidence="1 10">Cytosol</location>
    </subcellularLocation>
</comment>
<dbReference type="Proteomes" id="UP000507470">
    <property type="component" value="Unassembled WGS sequence"/>
</dbReference>
<evidence type="ECO:0000256" key="3">
    <source>
        <dbReference type="ARBA" id="ARBA00022490"/>
    </source>
</evidence>
<dbReference type="GO" id="GO:0005524">
    <property type="term" value="F:ATP binding"/>
    <property type="evidence" value="ECO:0007669"/>
    <property type="project" value="UniProtKB-KW"/>
</dbReference>
<dbReference type="Gene3D" id="3.30.470.20">
    <property type="entry name" value="ATP-grasp fold, B domain"/>
    <property type="match status" value="2"/>
</dbReference>
<sequence>MSKKANSKPMNEILTRLHKHMQLNTLLFDEDVILSSPVEEWPIVDVLISFFSAGFPLDKAIAYTNLRKPFVINDLESQYILLDRREVYKTLIKHGIPHPRYSVLNRDKGPLSTSYTITDNEDAIEIENQVFHKPFVEKPVSAEDHNVYIYFPAAAGGGSQRLFRKIGSRSSIYSTCSYLRNSGSYIYEEFMPTDGTDVKVYTVGPDYAHAEARKSPALDGKVYTVGPDYAHAEARKSPALDGKVERDKSGKEIRYPVLLSAKDKLLARKVCLAFKQNVCGFDLLRANGQSYVCDVNGFSFVKNSTKYYDDCAKILGTMIMRAKAPQLHIPWVLGSAPEDIPVVPTTSGSMMELRCVVAVIRHGDRTPKQKMKMEVKHKRFFELFKKYDGYRTGHLKLKKPKQLQEVLDIARFLLDEHHANSDPEIAEKKVKLQQLKLVLEMYGHFSGINRKVQLKYQPYGNPKKSSSEEDDIPRPPSLLLIAKWGGELTPAGKIQAEDLGKAFRTLYPGGQGQFETPGLGFLRLHSTFRHDLKIYASDEGRVQMTAAAFTKGMLAFEGELTPILVQMVKSANTNGLLDKEGESKHQHIVKARLTQILNEDKDISEDEIQKLAPTKNESLVKALDYIKNPRKFCEYVYAMVQELTNKVRNLKLEHRTRDLKLYNGESWELLIRRWAKLEKDFRMKDGRFEISKIPDIYDCIKYDLQHNQKTLQYERATELFKYSKALADIVIPQEYGITVEEKLHISQNLCTPLMRKIRSDIEQCVMPDPDDESTRLNSQYSKGVSSPERFVRTRLYFTSESHIHSLLNMLRFGGLCNENNDEQWEKAMNYLSATSELNYMTQIVIMMFEDPTKDPSSDERFHIELHFSPGAYTCTDKAFSFPLGSGCRTASNINKNIVKKSNEVPMTLDEKRQEIVKNKHFDRPVSAPMVIQETEELEESEIVESKLKKNKTAPGSPDESTPEWDWGEDSKSTETLTSETINKSPEPWNPTFLNITKPQSRSFSAPMVIQETNEEFEESEMFDSDHLKTKKQTSIEPQSPDPNIPEWDWGDGSDSKKSSVSPDKDNESFEQGLTDSLSKSVSQPIPIQSEQAGIDSRANLDKGKETTHTLESIKSQSLEEKRSRSLEDKNPKDPRTDYFVERQYLTVHLPIATDKHRHSFSSLFYLNPEAFKGLEDKTVREMIRAKSASFITSPAFEGFNMVPSIRALETLHHNLTMAQLSDFLRRATTKKFMNPTPIESPGGSMTFRGVGPSLPSSSNSSAGPSSPTTNSTPVDIMNKLKYYIDKQKIERKDSSSSVDKQRTESGSEMERQSQTTESITSDMDYQRTYSISSETDTSSRSQGTESLSSEFGSLRLDSDADKSSKSLNSYNGKTSNKNSNNELNCVVDEGSKQSKTKES</sequence>
<keyword evidence="6 10" id="KW-0418">Kinase</keyword>
<feature type="region of interest" description="Disordered" evidence="11">
    <location>
        <begin position="1233"/>
        <end position="1276"/>
    </location>
</feature>
<evidence type="ECO:0000259" key="12">
    <source>
        <dbReference type="Pfam" id="PF18086"/>
    </source>
</evidence>
<comment type="catalytic activity">
    <reaction evidence="9">
        <text>1D-myo-inositol hexakisphosphate + ATP = 1-diphospho-1D-myo-inositol 2,3,4,5,6-pentakisphosphate + ADP</text>
        <dbReference type="Rhea" id="RHEA:37459"/>
        <dbReference type="ChEBI" id="CHEBI:30616"/>
        <dbReference type="ChEBI" id="CHEBI:58130"/>
        <dbReference type="ChEBI" id="CHEBI:74946"/>
        <dbReference type="ChEBI" id="CHEBI:456216"/>
        <dbReference type="EC" id="2.7.4.24"/>
    </reaction>
    <physiologicalReaction direction="left-to-right" evidence="9">
        <dbReference type="Rhea" id="RHEA:37460"/>
    </physiologicalReaction>
</comment>
<dbReference type="GO" id="GO:0032958">
    <property type="term" value="P:inositol phosphate biosynthetic process"/>
    <property type="evidence" value="ECO:0007669"/>
    <property type="project" value="TreeGrafter"/>
</dbReference>
<dbReference type="InterPro" id="IPR029033">
    <property type="entry name" value="His_PPase_superfam"/>
</dbReference>
<keyword evidence="3 10" id="KW-0963">Cytoplasm</keyword>
<dbReference type="EC" id="2.7.4.24" evidence="10"/>
<feature type="compositionally biased region" description="Polar residues" evidence="11">
    <location>
        <begin position="1370"/>
        <end position="1383"/>
    </location>
</feature>
<keyword evidence="7 10" id="KW-0067">ATP-binding</keyword>
<comment type="similarity">
    <text evidence="2 10">Belongs to the histidine acid phosphatase family. VIP1 subfamily.</text>
</comment>
<feature type="compositionally biased region" description="Polar residues" evidence="11">
    <location>
        <begin position="1069"/>
        <end position="1091"/>
    </location>
</feature>
<keyword evidence="5 10" id="KW-0547">Nucleotide-binding</keyword>
<accession>A0A6J8CAY5</accession>
<evidence type="ECO:0000256" key="10">
    <source>
        <dbReference type="RuleBase" id="RU365032"/>
    </source>
</evidence>
<proteinExistence type="inferred from homology"/>
<evidence type="ECO:0000313" key="13">
    <source>
        <dbReference type="EMBL" id="CAC5392742.1"/>
    </source>
</evidence>
<dbReference type="PANTHER" id="PTHR12750:SF9">
    <property type="entry name" value="INOSITOL HEXAKISPHOSPHATE AND DIPHOSPHOINOSITOL-PENTAKISPHOSPHATE KINASE"/>
    <property type="match status" value="1"/>
</dbReference>
<organism evidence="13 14">
    <name type="scientific">Mytilus coruscus</name>
    <name type="common">Sea mussel</name>
    <dbReference type="NCBI Taxonomy" id="42192"/>
    <lineage>
        <taxon>Eukaryota</taxon>
        <taxon>Metazoa</taxon>
        <taxon>Spiralia</taxon>
        <taxon>Lophotrochozoa</taxon>
        <taxon>Mollusca</taxon>
        <taxon>Bivalvia</taxon>
        <taxon>Autobranchia</taxon>
        <taxon>Pteriomorphia</taxon>
        <taxon>Mytilida</taxon>
        <taxon>Mytiloidea</taxon>
        <taxon>Mytilidae</taxon>
        <taxon>Mytilinae</taxon>
        <taxon>Mytilus</taxon>
    </lineage>
</organism>
<feature type="compositionally biased region" description="Acidic residues" evidence="11">
    <location>
        <begin position="1012"/>
        <end position="1022"/>
    </location>
</feature>
<comment type="catalytic activity">
    <reaction evidence="8">
        <text>5-diphospho-1D-myo-inositol 1,2,3,4,6-pentakisphosphate + ATP + H(+) = 1,5-bis(diphospho)-1D-myo-inositol 2,3,4,6-tetrakisphosphate + ADP</text>
        <dbReference type="Rhea" id="RHEA:10276"/>
        <dbReference type="ChEBI" id="CHEBI:15378"/>
        <dbReference type="ChEBI" id="CHEBI:30616"/>
        <dbReference type="ChEBI" id="CHEBI:58628"/>
        <dbReference type="ChEBI" id="CHEBI:77983"/>
        <dbReference type="ChEBI" id="CHEBI:456216"/>
        <dbReference type="EC" id="2.7.4.24"/>
    </reaction>
    <physiologicalReaction direction="left-to-right" evidence="8">
        <dbReference type="Rhea" id="RHEA:10277"/>
    </physiologicalReaction>
</comment>
<gene>
    <name evidence="13" type="ORF">MCOR_27654</name>
</gene>
<feature type="region of interest" description="Disordered" evidence="11">
    <location>
        <begin position="933"/>
        <end position="1135"/>
    </location>
</feature>